<feature type="region of interest" description="Disordered" evidence="1">
    <location>
        <begin position="1"/>
        <end position="20"/>
    </location>
</feature>
<sequence>MTSQESQEEKQASEQKQLWEINEDMINNNYKPQATGDGRVYYTLTTKRNDLPGGFWRRVKAVATREEAERIASSSGNWARNARQAGGTNSPNYQLLFQQIANNPNLGLLTSSAEAVKTVRKKKKKQRTKHDGLTRAVVFRVHPKGCYYSPAFDLWRDINNQDTGTCRYRSVWKEEKNGEKHRESRLRYLGFTVQNPGSKDESGRFYELAY</sequence>
<evidence type="ECO:0000313" key="2">
    <source>
        <dbReference type="EMBL" id="KAK4233500.1"/>
    </source>
</evidence>
<reference evidence="2" key="1">
    <citation type="journal article" date="2023" name="Mol. Phylogenet. Evol.">
        <title>Genome-scale phylogeny and comparative genomics of the fungal order Sordariales.</title>
        <authorList>
            <person name="Hensen N."/>
            <person name="Bonometti L."/>
            <person name="Westerberg I."/>
            <person name="Brannstrom I.O."/>
            <person name="Guillou S."/>
            <person name="Cros-Aarteil S."/>
            <person name="Calhoun S."/>
            <person name="Haridas S."/>
            <person name="Kuo A."/>
            <person name="Mondo S."/>
            <person name="Pangilinan J."/>
            <person name="Riley R."/>
            <person name="LaButti K."/>
            <person name="Andreopoulos B."/>
            <person name="Lipzen A."/>
            <person name="Chen C."/>
            <person name="Yan M."/>
            <person name="Daum C."/>
            <person name="Ng V."/>
            <person name="Clum A."/>
            <person name="Steindorff A."/>
            <person name="Ohm R.A."/>
            <person name="Martin F."/>
            <person name="Silar P."/>
            <person name="Natvig D.O."/>
            <person name="Lalanne C."/>
            <person name="Gautier V."/>
            <person name="Ament-Velasquez S.L."/>
            <person name="Kruys A."/>
            <person name="Hutchinson M.I."/>
            <person name="Powell A.J."/>
            <person name="Barry K."/>
            <person name="Miller A.N."/>
            <person name="Grigoriev I.V."/>
            <person name="Debuchy R."/>
            <person name="Gladieux P."/>
            <person name="Hiltunen Thoren M."/>
            <person name="Johannesson H."/>
        </authorList>
    </citation>
    <scope>NUCLEOTIDE SEQUENCE</scope>
    <source>
        <strain evidence="2">CBS 532.94</strain>
    </source>
</reference>
<name>A0AAN7C1I6_9PEZI</name>
<dbReference type="EMBL" id="MU860541">
    <property type="protein sequence ID" value="KAK4233500.1"/>
    <property type="molecule type" value="Genomic_DNA"/>
</dbReference>
<keyword evidence="3" id="KW-1185">Reference proteome</keyword>
<organism evidence="2 3">
    <name type="scientific">Achaetomium macrosporum</name>
    <dbReference type="NCBI Taxonomy" id="79813"/>
    <lineage>
        <taxon>Eukaryota</taxon>
        <taxon>Fungi</taxon>
        <taxon>Dikarya</taxon>
        <taxon>Ascomycota</taxon>
        <taxon>Pezizomycotina</taxon>
        <taxon>Sordariomycetes</taxon>
        <taxon>Sordariomycetidae</taxon>
        <taxon>Sordariales</taxon>
        <taxon>Chaetomiaceae</taxon>
        <taxon>Achaetomium</taxon>
    </lineage>
</organism>
<gene>
    <name evidence="2" type="ORF">C8A03DRAFT_19432</name>
</gene>
<evidence type="ECO:0000256" key="1">
    <source>
        <dbReference type="SAM" id="MobiDB-lite"/>
    </source>
</evidence>
<proteinExistence type="predicted"/>
<protein>
    <submittedName>
        <fullName evidence="2">Uncharacterized protein</fullName>
    </submittedName>
</protein>
<comment type="caution">
    <text evidence="2">The sequence shown here is derived from an EMBL/GenBank/DDBJ whole genome shotgun (WGS) entry which is preliminary data.</text>
</comment>
<accession>A0AAN7C1I6</accession>
<reference evidence="2" key="2">
    <citation type="submission" date="2023-05" db="EMBL/GenBank/DDBJ databases">
        <authorList>
            <consortium name="Lawrence Berkeley National Laboratory"/>
            <person name="Steindorff A."/>
            <person name="Hensen N."/>
            <person name="Bonometti L."/>
            <person name="Westerberg I."/>
            <person name="Brannstrom I.O."/>
            <person name="Guillou S."/>
            <person name="Cros-Aarteil S."/>
            <person name="Calhoun S."/>
            <person name="Haridas S."/>
            <person name="Kuo A."/>
            <person name="Mondo S."/>
            <person name="Pangilinan J."/>
            <person name="Riley R."/>
            <person name="Labutti K."/>
            <person name="Andreopoulos B."/>
            <person name="Lipzen A."/>
            <person name="Chen C."/>
            <person name="Yanf M."/>
            <person name="Daum C."/>
            <person name="Ng V."/>
            <person name="Clum A."/>
            <person name="Ohm R."/>
            <person name="Martin F."/>
            <person name="Silar P."/>
            <person name="Natvig D."/>
            <person name="Lalanne C."/>
            <person name="Gautier V."/>
            <person name="Ament-Velasquez S.L."/>
            <person name="Kruys A."/>
            <person name="Hutchinson M.I."/>
            <person name="Powell A.J."/>
            <person name="Barry K."/>
            <person name="Miller A.N."/>
            <person name="Grigoriev I.V."/>
            <person name="Debuchy R."/>
            <person name="Gladieux P."/>
            <person name="Thoren M.H."/>
            <person name="Johannesson H."/>
        </authorList>
    </citation>
    <scope>NUCLEOTIDE SEQUENCE</scope>
    <source>
        <strain evidence="2">CBS 532.94</strain>
    </source>
</reference>
<dbReference type="AlphaFoldDB" id="A0AAN7C1I6"/>
<evidence type="ECO:0000313" key="3">
    <source>
        <dbReference type="Proteomes" id="UP001303760"/>
    </source>
</evidence>
<dbReference type="Proteomes" id="UP001303760">
    <property type="component" value="Unassembled WGS sequence"/>
</dbReference>